<evidence type="ECO:0000313" key="1">
    <source>
        <dbReference type="EMBL" id="TFW13348.1"/>
    </source>
</evidence>
<keyword evidence="2" id="KW-1185">Reference proteome</keyword>
<protein>
    <submittedName>
        <fullName evidence="1">PEP-CTERM sorting domain-containing protein</fullName>
    </submittedName>
</protein>
<accession>A0A4Y9S1B8</accession>
<gene>
    <name evidence="1" type="ORF">E4L96_19820</name>
</gene>
<dbReference type="Proteomes" id="UP000298438">
    <property type="component" value="Unassembled WGS sequence"/>
</dbReference>
<dbReference type="OrthoDB" id="8565395at2"/>
<dbReference type="AlphaFoldDB" id="A0A4Y9S1B8"/>
<reference evidence="1 2" key="1">
    <citation type="submission" date="2019-03" db="EMBL/GenBank/DDBJ databases">
        <title>Draft Genome Sequence of Massilia arenosa sp. nov., a Novel Massilia Species Isolated from a Sandy-loam Maize Soil.</title>
        <authorList>
            <person name="Raths R."/>
            <person name="Peta V."/>
            <person name="Bucking H."/>
        </authorList>
    </citation>
    <scope>NUCLEOTIDE SEQUENCE [LARGE SCALE GENOMIC DNA]</scope>
    <source>
        <strain evidence="1 2">MC02</strain>
    </source>
</reference>
<dbReference type="InterPro" id="IPR013424">
    <property type="entry name" value="Ice-binding_C"/>
</dbReference>
<organism evidence="1 2">
    <name type="scientific">Zemynaea arenosa</name>
    <dbReference type="NCBI Taxonomy" id="2561931"/>
    <lineage>
        <taxon>Bacteria</taxon>
        <taxon>Pseudomonadati</taxon>
        <taxon>Pseudomonadota</taxon>
        <taxon>Betaproteobacteria</taxon>
        <taxon>Burkholderiales</taxon>
        <taxon>Oxalobacteraceae</taxon>
        <taxon>Telluria group</taxon>
        <taxon>Zemynaea</taxon>
    </lineage>
</organism>
<proteinExistence type="predicted"/>
<sequence length="261" mass="27366">MDAPVSPDSRLGTERGQADLGYRIAVWRAALVLAAPNCRAWFSNSEENKMKKRIGCTTVGAVLLLSVPMAHADITVYTDRTAFLAAVGATASDTFMDLEPGFLDSPLTRATGAVGYTVSTEASTDGLYAMRPASGGTWLTPTVASDALTFTGFTAPVRGFGGGFFGTDVFGNVVDPGPLVLTAVDADGSLTYTLEHPEANSFIGFLATSGLKQVSLSTHDTEANVYWATTSDVLLAVPEPASWAMLSVGLGMGLLLTRRRA</sequence>
<dbReference type="EMBL" id="SPVF01000252">
    <property type="protein sequence ID" value="TFW13348.1"/>
    <property type="molecule type" value="Genomic_DNA"/>
</dbReference>
<name>A0A4Y9S1B8_9BURK</name>
<dbReference type="NCBIfam" id="TIGR02595">
    <property type="entry name" value="PEP_CTERM"/>
    <property type="match status" value="1"/>
</dbReference>
<comment type="caution">
    <text evidence="1">The sequence shown here is derived from an EMBL/GenBank/DDBJ whole genome shotgun (WGS) entry which is preliminary data.</text>
</comment>
<evidence type="ECO:0000313" key="2">
    <source>
        <dbReference type="Proteomes" id="UP000298438"/>
    </source>
</evidence>